<dbReference type="PATRIC" id="fig|1618642.3.peg.346"/>
<reference evidence="1 2" key="1">
    <citation type="journal article" date="2015" name="Nature">
        <title>rRNA introns, odd ribosomes, and small enigmatic genomes across a large radiation of phyla.</title>
        <authorList>
            <person name="Brown C.T."/>
            <person name="Hug L.A."/>
            <person name="Thomas B.C."/>
            <person name="Sharon I."/>
            <person name="Castelle C.J."/>
            <person name="Singh A."/>
            <person name="Wilkins M.J."/>
            <person name="Williams K.H."/>
            <person name="Banfield J.F."/>
        </authorList>
    </citation>
    <scope>NUCLEOTIDE SEQUENCE [LARGE SCALE GENOMIC DNA]</scope>
</reference>
<organism evidence="1 2">
    <name type="scientific">Candidatus Falkowbacteria bacterium GW2011_GWF2_39_8</name>
    <dbReference type="NCBI Taxonomy" id="1618642"/>
    <lineage>
        <taxon>Bacteria</taxon>
        <taxon>Candidatus Falkowiibacteriota</taxon>
    </lineage>
</organism>
<evidence type="ECO:0000313" key="2">
    <source>
        <dbReference type="Proteomes" id="UP000034137"/>
    </source>
</evidence>
<sequence>MKEKFIYDYYYFGDLRFFKRHNRQWMLFDQATVADNAETTPRAKYGKTLAELLPHGLKMKRPIFFFVEPTGAQIYIPVTLINNEYSITILAIPDSGAQVACFNGELASPLGIDISKLKKAKSFEGPSKFQVDCYPYNLDVIVGNAKKRKRVTVDFLKPRYASSLLGWNAFFATHEVCFNPDFGIKYRLVC</sequence>
<gene>
    <name evidence="1" type="ORF">UT64_C0013G0009</name>
</gene>
<dbReference type="AlphaFoldDB" id="A0A0G0T5T9"/>
<proteinExistence type="predicted"/>
<comment type="caution">
    <text evidence="1">The sequence shown here is derived from an EMBL/GenBank/DDBJ whole genome shotgun (WGS) entry which is preliminary data.</text>
</comment>
<dbReference type="Proteomes" id="UP000034137">
    <property type="component" value="Unassembled WGS sequence"/>
</dbReference>
<dbReference type="EMBL" id="LBXO01000013">
    <property type="protein sequence ID" value="KKR33177.1"/>
    <property type="molecule type" value="Genomic_DNA"/>
</dbReference>
<evidence type="ECO:0000313" key="1">
    <source>
        <dbReference type="EMBL" id="KKR33177.1"/>
    </source>
</evidence>
<protein>
    <submittedName>
        <fullName evidence="1">Uncharacterized protein</fullName>
    </submittedName>
</protein>
<dbReference type="InterPro" id="IPR021109">
    <property type="entry name" value="Peptidase_aspartic_dom_sf"/>
</dbReference>
<dbReference type="Gene3D" id="2.40.70.10">
    <property type="entry name" value="Acid Proteases"/>
    <property type="match status" value="1"/>
</dbReference>
<accession>A0A0G0T5T9</accession>
<name>A0A0G0T5T9_9BACT</name>